<dbReference type="GO" id="GO:0005507">
    <property type="term" value="F:copper ion binding"/>
    <property type="evidence" value="ECO:0007669"/>
    <property type="project" value="InterPro"/>
</dbReference>
<feature type="domain" description="Copper type II ascorbate-dependent monooxygenase C-terminal" evidence="18">
    <location>
        <begin position="179"/>
        <end position="326"/>
    </location>
</feature>
<proteinExistence type="inferred from homology"/>
<dbReference type="GeneID" id="115876829"/>
<feature type="binding site" evidence="14">
    <location>
        <position position="220"/>
    </location>
    <ligand>
        <name>Cu(2+)</name>
        <dbReference type="ChEBI" id="CHEBI:29036"/>
        <label>1</label>
        <note>catalytic</note>
    </ligand>
</feature>
<dbReference type="AlphaFoldDB" id="A0A6J2XBX4"/>
<reference evidence="20" key="1">
    <citation type="submission" date="2025-08" db="UniProtKB">
        <authorList>
            <consortium name="RefSeq"/>
        </authorList>
    </citation>
    <scope>IDENTIFICATION</scope>
    <source>
        <tissue evidence="20">Gonads</tissue>
    </source>
</reference>
<evidence type="ECO:0000256" key="5">
    <source>
        <dbReference type="ARBA" id="ARBA00022723"/>
    </source>
</evidence>
<feature type="disulfide bond" evidence="15">
    <location>
        <begin position="47"/>
        <end position="92"/>
    </location>
</feature>
<dbReference type="InterPro" id="IPR024548">
    <property type="entry name" value="Cu2_monoox_C"/>
</dbReference>
<dbReference type="Gene3D" id="2.60.120.230">
    <property type="match status" value="1"/>
</dbReference>
<comment type="cofactor">
    <cofactor evidence="14">
        <name>Cu(2+)</name>
        <dbReference type="ChEBI" id="CHEBI:29036"/>
    </cofactor>
    <text evidence="14">Binds 2 Cu(2+) ions per subunit.</text>
</comment>
<keyword evidence="7" id="KW-0862">Zinc</keyword>
<protein>
    <recommendedName>
        <fullName evidence="3">peptidylglycine monooxygenase</fullName>
        <ecNumber evidence="3">1.14.17.3</ecNumber>
    </recommendedName>
</protein>
<dbReference type="InterPro" id="IPR014784">
    <property type="entry name" value="Cu2_ascorb_mOase-like_C"/>
</dbReference>
<keyword evidence="19" id="KW-1185">Reference proteome</keyword>
<keyword evidence="11 15" id="KW-1015">Disulfide bond</keyword>
<evidence type="ECO:0000256" key="11">
    <source>
        <dbReference type="ARBA" id="ARBA00023157"/>
    </source>
</evidence>
<evidence type="ECO:0000256" key="16">
    <source>
        <dbReference type="SAM" id="SignalP"/>
    </source>
</evidence>
<evidence type="ECO:0000256" key="2">
    <source>
        <dbReference type="ARBA" id="ARBA00010676"/>
    </source>
</evidence>
<keyword evidence="5 14" id="KW-0479">Metal-binding</keyword>
<evidence type="ECO:0000313" key="20">
    <source>
        <dbReference type="RefSeq" id="XP_030748661.1"/>
    </source>
</evidence>
<dbReference type="RefSeq" id="XP_030748661.1">
    <property type="nucleotide sequence ID" value="XM_030892801.1"/>
</dbReference>
<dbReference type="FunFam" id="2.60.120.310:FF:000005">
    <property type="entry name" value="Peptidylglycine alpha-hydroxylating monooxygenase"/>
    <property type="match status" value="1"/>
</dbReference>
<dbReference type="GO" id="GO:0004504">
    <property type="term" value="F:peptidylglycine monooxygenase activity"/>
    <property type="evidence" value="ECO:0007669"/>
    <property type="project" value="UniProtKB-EC"/>
</dbReference>
<evidence type="ECO:0000256" key="10">
    <source>
        <dbReference type="ARBA" id="ARBA00023033"/>
    </source>
</evidence>
<evidence type="ECO:0000256" key="6">
    <source>
        <dbReference type="ARBA" id="ARBA00022729"/>
    </source>
</evidence>
<dbReference type="InterPro" id="IPR000323">
    <property type="entry name" value="Cu2_ascorb_mOase_N"/>
</dbReference>
<feature type="disulfide bond" evidence="15">
    <location>
        <begin position="80"/>
        <end position="110"/>
    </location>
</feature>
<feature type="disulfide bond" evidence="15">
    <location>
        <begin position="202"/>
        <end position="315"/>
    </location>
</feature>
<keyword evidence="9 14" id="KW-0186">Copper</keyword>
<evidence type="ECO:0000256" key="12">
    <source>
        <dbReference type="ARBA" id="ARBA00023180"/>
    </source>
</evidence>
<dbReference type="InterPro" id="IPR000720">
    <property type="entry name" value="PHM/PAL"/>
</dbReference>
<evidence type="ECO:0000313" key="19">
    <source>
        <dbReference type="Proteomes" id="UP000504635"/>
    </source>
</evidence>
<dbReference type="Proteomes" id="UP000504635">
    <property type="component" value="Unplaced"/>
</dbReference>
<comment type="similarity">
    <text evidence="2">Belongs to the copper type II ascorbate-dependent monooxygenase family.</text>
</comment>
<organism evidence="19 20">
    <name type="scientific">Sitophilus oryzae</name>
    <name type="common">Rice weevil</name>
    <name type="synonym">Curculio oryzae</name>
    <dbReference type="NCBI Taxonomy" id="7048"/>
    <lineage>
        <taxon>Eukaryota</taxon>
        <taxon>Metazoa</taxon>
        <taxon>Ecdysozoa</taxon>
        <taxon>Arthropoda</taxon>
        <taxon>Hexapoda</taxon>
        <taxon>Insecta</taxon>
        <taxon>Pterygota</taxon>
        <taxon>Neoptera</taxon>
        <taxon>Endopterygota</taxon>
        <taxon>Coleoptera</taxon>
        <taxon>Polyphaga</taxon>
        <taxon>Cucujiformia</taxon>
        <taxon>Curculionidae</taxon>
        <taxon>Dryophthorinae</taxon>
        <taxon>Sitophilus</taxon>
    </lineage>
</organism>
<accession>A0A6J2XBX4</accession>
<dbReference type="Gene3D" id="2.60.120.310">
    <property type="entry name" value="Copper type II, ascorbate-dependent monooxygenase, N-terminal domain"/>
    <property type="match status" value="1"/>
</dbReference>
<evidence type="ECO:0000256" key="3">
    <source>
        <dbReference type="ARBA" id="ARBA00012689"/>
    </source>
</evidence>
<dbReference type="InParanoid" id="A0A6J2XBX4"/>
<comment type="catalytic activity">
    <reaction evidence="13">
        <text>a [peptide]-C-terminal glycine + 2 L-ascorbate + O2 = a [peptide]-C-terminal (2S)-2-hydroxyglycine + 2 monodehydro-L-ascorbate radical + H2O</text>
        <dbReference type="Rhea" id="RHEA:21452"/>
        <dbReference type="Rhea" id="RHEA-COMP:13486"/>
        <dbReference type="Rhea" id="RHEA-COMP:15321"/>
        <dbReference type="ChEBI" id="CHEBI:15377"/>
        <dbReference type="ChEBI" id="CHEBI:15379"/>
        <dbReference type="ChEBI" id="CHEBI:38290"/>
        <dbReference type="ChEBI" id="CHEBI:59513"/>
        <dbReference type="ChEBI" id="CHEBI:137000"/>
        <dbReference type="ChEBI" id="CHEBI:142768"/>
        <dbReference type="EC" id="1.14.17.3"/>
    </reaction>
</comment>
<feature type="binding site" evidence="14">
    <location>
        <position position="74"/>
    </location>
    <ligand>
        <name>Cu(2+)</name>
        <dbReference type="ChEBI" id="CHEBI:29036"/>
        <label>1</label>
        <note>catalytic</note>
    </ligand>
</feature>
<dbReference type="GO" id="GO:0006518">
    <property type="term" value="P:peptide metabolic process"/>
    <property type="evidence" value="ECO:0007669"/>
    <property type="project" value="InterPro"/>
</dbReference>
<comment type="subcellular location">
    <subcellularLocation>
        <location evidence="1">Secreted</location>
    </subcellularLocation>
</comment>
<evidence type="ECO:0000256" key="1">
    <source>
        <dbReference type="ARBA" id="ARBA00004613"/>
    </source>
</evidence>
<dbReference type="KEGG" id="soy:115876829"/>
<gene>
    <name evidence="20" type="primary">LOC115876829</name>
</gene>
<keyword evidence="6 16" id="KW-0732">Signal</keyword>
<evidence type="ECO:0000256" key="13">
    <source>
        <dbReference type="ARBA" id="ARBA00048431"/>
    </source>
</evidence>
<dbReference type="PROSITE" id="PS00084">
    <property type="entry name" value="CU2_MONOOXYGENASE_1"/>
    <property type="match status" value="1"/>
</dbReference>
<dbReference type="GO" id="GO:0016020">
    <property type="term" value="C:membrane"/>
    <property type="evidence" value="ECO:0007669"/>
    <property type="project" value="InterPro"/>
</dbReference>
<evidence type="ECO:0000259" key="18">
    <source>
        <dbReference type="Pfam" id="PF03712"/>
    </source>
</evidence>
<dbReference type="PRINTS" id="PR00790">
    <property type="entry name" value="PAMONOXGNASE"/>
</dbReference>
<dbReference type="Pfam" id="PF03712">
    <property type="entry name" value="Cu2_monoox_C"/>
    <property type="match status" value="1"/>
</dbReference>
<feature type="signal peptide" evidence="16">
    <location>
        <begin position="1"/>
        <end position="24"/>
    </location>
</feature>
<sequence length="343" mass="38953">MANNHMLRNVIFLVFVLFSKVIWGTDLKKFPLLMPDINPYKDEFYVCTPIKIVSDKNFYIVGFEPNATMNVVHHMLLFGCTTPGSDSSYWDCGEMAESESDGKLQKATPCNSGNHVIYAWARNAKPLKLPKDVGFLVGKDSPIKYLVLQIHYSKKFPDSRTDNSGLFLLYTQRPQSKLAAVLLLAAGGRIPPKAVTFMDVECKINENKVIYPIAYRTHTHSLGRVVSGYRVTRDEMDVDHWHLLGKRDPLTPQMFYPVFDRTPIRQGDKVAARCTMDSSSRNRFTEVGPTNNDEMCNFYLLVYVEYGTPLEMTSCYDMGPPNTSWETDQLNNIPEAEASSPFK</sequence>
<dbReference type="EC" id="1.14.17.3" evidence="3"/>
<evidence type="ECO:0000256" key="4">
    <source>
        <dbReference type="ARBA" id="ARBA00022525"/>
    </source>
</evidence>
<keyword evidence="10 20" id="KW-0503">Monooxygenase</keyword>
<dbReference type="InterPro" id="IPR008977">
    <property type="entry name" value="PHM/PNGase_F_dom_sf"/>
</dbReference>
<dbReference type="GO" id="GO:0005576">
    <property type="term" value="C:extracellular region"/>
    <property type="evidence" value="ECO:0007669"/>
    <property type="project" value="UniProtKB-SubCell"/>
</dbReference>
<dbReference type="PANTHER" id="PTHR10680">
    <property type="entry name" value="PEPTIDYL-GLYCINE ALPHA-AMIDATING MONOOXYGENASE"/>
    <property type="match status" value="1"/>
</dbReference>
<feature type="binding site" evidence="14">
    <location>
        <position position="73"/>
    </location>
    <ligand>
        <name>Cu(2+)</name>
        <dbReference type="ChEBI" id="CHEBI:29036"/>
        <label>1</label>
        <note>catalytic</note>
    </ligand>
</feature>
<dbReference type="SUPFAM" id="SSF49742">
    <property type="entry name" value="PHM/PNGase F"/>
    <property type="match status" value="2"/>
</dbReference>
<dbReference type="InterPro" id="IPR020611">
    <property type="entry name" value="Cu2_ascorb_mOase_CS-1"/>
</dbReference>
<name>A0A6J2XBX4_SITOR</name>
<dbReference type="InterPro" id="IPR036939">
    <property type="entry name" value="Cu2_ascorb_mOase_N_sf"/>
</dbReference>
<dbReference type="FunCoup" id="A0A6J2XBX4">
    <property type="interactions" value="63"/>
</dbReference>
<keyword evidence="4" id="KW-0964">Secreted</keyword>
<dbReference type="Pfam" id="PF01082">
    <property type="entry name" value="Cu2_monooxygen"/>
    <property type="match status" value="1"/>
</dbReference>
<dbReference type="OrthoDB" id="10044505at2759"/>
<feature type="disulfide bond" evidence="15">
    <location>
        <begin position="274"/>
        <end position="296"/>
    </location>
</feature>
<dbReference type="PANTHER" id="PTHR10680:SF14">
    <property type="entry name" value="PEPTIDYL-GLYCINE ALPHA-AMIDATING MONOOXYGENASE"/>
    <property type="match status" value="1"/>
</dbReference>
<feature type="binding site" evidence="14">
    <location>
        <position position="151"/>
    </location>
    <ligand>
        <name>Cu(2+)</name>
        <dbReference type="ChEBI" id="CHEBI:29036"/>
        <label>1</label>
        <note>catalytic</note>
    </ligand>
</feature>
<feature type="binding site" evidence="14">
    <location>
        <position position="218"/>
    </location>
    <ligand>
        <name>Cu(2+)</name>
        <dbReference type="ChEBI" id="CHEBI:29036"/>
        <label>1</label>
        <note>catalytic</note>
    </ligand>
</feature>
<feature type="domain" description="Copper type II ascorbate-dependent monooxygenase N-terminal" evidence="17">
    <location>
        <begin position="31"/>
        <end position="154"/>
    </location>
</feature>
<keyword evidence="8" id="KW-0560">Oxidoreductase</keyword>
<evidence type="ECO:0000259" key="17">
    <source>
        <dbReference type="Pfam" id="PF01082"/>
    </source>
</evidence>
<evidence type="ECO:0000256" key="15">
    <source>
        <dbReference type="PIRSR" id="PIRSR600720-3"/>
    </source>
</evidence>
<evidence type="ECO:0000256" key="14">
    <source>
        <dbReference type="PIRSR" id="PIRSR600720-2"/>
    </source>
</evidence>
<keyword evidence="12" id="KW-0325">Glycoprotein</keyword>
<evidence type="ECO:0000256" key="7">
    <source>
        <dbReference type="ARBA" id="ARBA00022833"/>
    </source>
</evidence>
<feature type="binding site" evidence="14">
    <location>
        <position position="295"/>
    </location>
    <ligand>
        <name>Cu(2+)</name>
        <dbReference type="ChEBI" id="CHEBI:29036"/>
        <label>1</label>
        <note>catalytic</note>
    </ligand>
</feature>
<feature type="chain" id="PRO_5026925767" description="peptidylglycine monooxygenase" evidence="16">
    <location>
        <begin position="25"/>
        <end position="343"/>
    </location>
</feature>
<evidence type="ECO:0000256" key="8">
    <source>
        <dbReference type="ARBA" id="ARBA00023002"/>
    </source>
</evidence>
<evidence type="ECO:0000256" key="9">
    <source>
        <dbReference type="ARBA" id="ARBA00023008"/>
    </source>
</evidence>